<proteinExistence type="predicted"/>
<dbReference type="EMBL" id="JBAHYK010000618">
    <property type="protein sequence ID" value="KAL0572530.1"/>
    <property type="molecule type" value="Genomic_DNA"/>
</dbReference>
<name>A0ABR3FBB4_9AGAR</name>
<keyword evidence="2" id="KW-1185">Reference proteome</keyword>
<protein>
    <submittedName>
        <fullName evidence="1">Uncharacterized protein</fullName>
    </submittedName>
</protein>
<comment type="caution">
    <text evidence="1">The sequence shown here is derived from an EMBL/GenBank/DDBJ whole genome shotgun (WGS) entry which is preliminary data.</text>
</comment>
<gene>
    <name evidence="1" type="ORF">V5O48_009434</name>
</gene>
<reference evidence="1 2" key="1">
    <citation type="submission" date="2024-02" db="EMBL/GenBank/DDBJ databases">
        <title>A draft genome for the cacao thread blight pathogen Marasmius crinis-equi.</title>
        <authorList>
            <person name="Cohen S.P."/>
            <person name="Baruah I.K."/>
            <person name="Amoako-Attah I."/>
            <person name="Bukari Y."/>
            <person name="Meinhardt L.W."/>
            <person name="Bailey B.A."/>
        </authorList>
    </citation>
    <scope>NUCLEOTIDE SEQUENCE [LARGE SCALE GENOMIC DNA]</scope>
    <source>
        <strain evidence="1 2">GH-76</strain>
    </source>
</reference>
<dbReference type="Proteomes" id="UP001465976">
    <property type="component" value="Unassembled WGS sequence"/>
</dbReference>
<sequence>MDIKKESEDEGAAQTGTANATSATTASGIVKLTLYKGLDFPDGNVYICAGDVTRNGGVGFLVYDGILTSKVPIWRSLKKLPLPKPEEADPSFVVEGLTICQPIVLHQRTTWEIQIFLEFLFGLESLLDPHSKPVGH</sequence>
<evidence type="ECO:0000313" key="2">
    <source>
        <dbReference type="Proteomes" id="UP001465976"/>
    </source>
</evidence>
<accession>A0ABR3FBB4</accession>
<evidence type="ECO:0000313" key="1">
    <source>
        <dbReference type="EMBL" id="KAL0572530.1"/>
    </source>
</evidence>
<organism evidence="1 2">
    <name type="scientific">Marasmius crinis-equi</name>
    <dbReference type="NCBI Taxonomy" id="585013"/>
    <lineage>
        <taxon>Eukaryota</taxon>
        <taxon>Fungi</taxon>
        <taxon>Dikarya</taxon>
        <taxon>Basidiomycota</taxon>
        <taxon>Agaricomycotina</taxon>
        <taxon>Agaricomycetes</taxon>
        <taxon>Agaricomycetidae</taxon>
        <taxon>Agaricales</taxon>
        <taxon>Marasmiineae</taxon>
        <taxon>Marasmiaceae</taxon>
        <taxon>Marasmius</taxon>
    </lineage>
</organism>